<evidence type="ECO:0000256" key="2">
    <source>
        <dbReference type="ARBA" id="ARBA00023004"/>
    </source>
</evidence>
<proteinExistence type="predicted"/>
<keyword evidence="1" id="KW-0479">Metal-binding</keyword>
<protein>
    <submittedName>
        <fullName evidence="5">Radical SAM protein</fullName>
    </submittedName>
</protein>
<dbReference type="SFLD" id="SFLDG01084">
    <property type="entry name" value="Uncharacterised_Radical_SAM_Su"/>
    <property type="match status" value="1"/>
</dbReference>
<dbReference type="InterPro" id="IPR006638">
    <property type="entry name" value="Elp3/MiaA/NifB-like_rSAM"/>
</dbReference>
<dbReference type="GO" id="GO:0046872">
    <property type="term" value="F:metal ion binding"/>
    <property type="evidence" value="ECO:0007669"/>
    <property type="project" value="UniProtKB-KW"/>
</dbReference>
<dbReference type="SMART" id="SM00729">
    <property type="entry name" value="Elp3"/>
    <property type="match status" value="1"/>
</dbReference>
<reference evidence="5" key="1">
    <citation type="journal article" date="2021" name="PeerJ">
        <title>Extensive microbial diversity within the chicken gut microbiome revealed by metagenomics and culture.</title>
        <authorList>
            <person name="Gilroy R."/>
            <person name="Ravi A."/>
            <person name="Getino M."/>
            <person name="Pursley I."/>
            <person name="Horton D.L."/>
            <person name="Alikhan N.F."/>
            <person name="Baker D."/>
            <person name="Gharbi K."/>
            <person name="Hall N."/>
            <person name="Watson M."/>
            <person name="Adriaenssens E.M."/>
            <person name="Foster-Nyarko E."/>
            <person name="Jarju S."/>
            <person name="Secka A."/>
            <person name="Antonio M."/>
            <person name="Oren A."/>
            <person name="Chaudhuri R.R."/>
            <person name="La Ragione R."/>
            <person name="Hildebrand F."/>
            <person name="Pallen M.J."/>
        </authorList>
    </citation>
    <scope>NUCLEOTIDE SEQUENCE</scope>
    <source>
        <strain evidence="5">Gambia15-2214</strain>
    </source>
</reference>
<dbReference type="Proteomes" id="UP000823914">
    <property type="component" value="Unassembled WGS sequence"/>
</dbReference>
<comment type="caution">
    <text evidence="5">The sequence shown here is derived from an EMBL/GenBank/DDBJ whole genome shotgun (WGS) entry which is preliminary data.</text>
</comment>
<keyword evidence="3" id="KW-0411">Iron-sulfur</keyword>
<dbReference type="InterPro" id="IPR040086">
    <property type="entry name" value="MJ0683-like"/>
</dbReference>
<evidence type="ECO:0000313" key="5">
    <source>
        <dbReference type="EMBL" id="MBU3849478.1"/>
    </source>
</evidence>
<dbReference type="SUPFAM" id="SSF102114">
    <property type="entry name" value="Radical SAM enzymes"/>
    <property type="match status" value="1"/>
</dbReference>
<sequence>MEIKEQIISVKNYVTKSNLPDCDFVINPYVGCPHACKYCYACFMKRFTNHAEKWGTFIDIKTCPNPVNTAKLKNSRVFLSSVTDCYNPLEEKYHIARDILRQLVAADCEITISTKSALILRDVELLKQLKNLKVAVSINTLDEGFKNSMDRASPISERLKALVTLYKNGIYTVLFMSPVFPGITDFKEIISASKDFVREYWFENLNLRGSYKSTVMSYIAGTRPELLPLYREIYFHGSSLYWEKLSDEIEQYCREHSVTFTNYFHHKKLVEEKKRKERLI</sequence>
<gene>
    <name evidence="5" type="ORF">IAA16_02810</name>
</gene>
<accession>A0A9E2L279</accession>
<feature type="domain" description="Elp3/MiaA/NifB-like radical SAM core" evidence="4">
    <location>
        <begin position="22"/>
        <end position="255"/>
    </location>
</feature>
<dbReference type="CDD" id="cd01335">
    <property type="entry name" value="Radical_SAM"/>
    <property type="match status" value="1"/>
</dbReference>
<dbReference type="EMBL" id="JAHLFV010000064">
    <property type="protein sequence ID" value="MBU3849478.1"/>
    <property type="molecule type" value="Genomic_DNA"/>
</dbReference>
<dbReference type="PANTHER" id="PTHR43432:SF3">
    <property type="entry name" value="SLR0285 PROTEIN"/>
    <property type="match status" value="1"/>
</dbReference>
<dbReference type="SFLD" id="SFLDS00029">
    <property type="entry name" value="Radical_SAM"/>
    <property type="match status" value="1"/>
</dbReference>
<dbReference type="GO" id="GO:0051536">
    <property type="term" value="F:iron-sulfur cluster binding"/>
    <property type="evidence" value="ECO:0007669"/>
    <property type="project" value="UniProtKB-KW"/>
</dbReference>
<organism evidence="5 6">
    <name type="scientific">Candidatus Treponema excrementipullorum</name>
    <dbReference type="NCBI Taxonomy" id="2838768"/>
    <lineage>
        <taxon>Bacteria</taxon>
        <taxon>Pseudomonadati</taxon>
        <taxon>Spirochaetota</taxon>
        <taxon>Spirochaetia</taxon>
        <taxon>Spirochaetales</taxon>
        <taxon>Treponemataceae</taxon>
        <taxon>Treponema</taxon>
    </lineage>
</organism>
<name>A0A9E2L279_9SPIR</name>
<evidence type="ECO:0000256" key="3">
    <source>
        <dbReference type="ARBA" id="ARBA00023014"/>
    </source>
</evidence>
<dbReference type="InterPro" id="IPR058240">
    <property type="entry name" value="rSAM_sf"/>
</dbReference>
<evidence type="ECO:0000313" key="6">
    <source>
        <dbReference type="Proteomes" id="UP000823914"/>
    </source>
</evidence>
<dbReference type="GO" id="GO:0003824">
    <property type="term" value="F:catalytic activity"/>
    <property type="evidence" value="ECO:0007669"/>
    <property type="project" value="InterPro"/>
</dbReference>
<dbReference type="AlphaFoldDB" id="A0A9E2L279"/>
<evidence type="ECO:0000259" key="4">
    <source>
        <dbReference type="SMART" id="SM00729"/>
    </source>
</evidence>
<dbReference type="Pfam" id="PF04055">
    <property type="entry name" value="Radical_SAM"/>
    <property type="match status" value="1"/>
</dbReference>
<evidence type="ECO:0000256" key="1">
    <source>
        <dbReference type="ARBA" id="ARBA00022723"/>
    </source>
</evidence>
<dbReference type="InterPro" id="IPR007197">
    <property type="entry name" value="rSAM"/>
</dbReference>
<dbReference type="Gene3D" id="3.80.30.30">
    <property type="match status" value="1"/>
</dbReference>
<dbReference type="PANTHER" id="PTHR43432">
    <property type="entry name" value="SLR0285 PROTEIN"/>
    <property type="match status" value="1"/>
</dbReference>
<reference evidence="5" key="2">
    <citation type="submission" date="2021-04" db="EMBL/GenBank/DDBJ databases">
        <authorList>
            <person name="Gilroy R."/>
        </authorList>
    </citation>
    <scope>NUCLEOTIDE SEQUENCE</scope>
    <source>
        <strain evidence="5">Gambia15-2214</strain>
    </source>
</reference>
<keyword evidence="2" id="KW-0408">Iron</keyword>